<evidence type="ECO:0000313" key="2">
    <source>
        <dbReference type="EMBL" id="KAL3504604.1"/>
    </source>
</evidence>
<comment type="caution">
    <text evidence="2">The sequence shown here is derived from an EMBL/GenBank/DDBJ whole genome shotgun (WGS) entry which is preliminary data.</text>
</comment>
<organism evidence="2 3">
    <name type="scientific">Cinchona calisaya</name>
    <dbReference type="NCBI Taxonomy" id="153742"/>
    <lineage>
        <taxon>Eukaryota</taxon>
        <taxon>Viridiplantae</taxon>
        <taxon>Streptophyta</taxon>
        <taxon>Embryophyta</taxon>
        <taxon>Tracheophyta</taxon>
        <taxon>Spermatophyta</taxon>
        <taxon>Magnoliopsida</taxon>
        <taxon>eudicotyledons</taxon>
        <taxon>Gunneridae</taxon>
        <taxon>Pentapetalae</taxon>
        <taxon>asterids</taxon>
        <taxon>lamiids</taxon>
        <taxon>Gentianales</taxon>
        <taxon>Rubiaceae</taxon>
        <taxon>Cinchonoideae</taxon>
        <taxon>Cinchoneae</taxon>
        <taxon>Cinchona</taxon>
    </lineage>
</organism>
<sequence>MGEIEEEEAPVPPPNADDESAPLLSDPDPPKRTRSVRTKVPELEVHLYKLGKGPIDVFKSSLGGWDQDQLEVRDILEKYGFKSVYAFTPGSGRGAPIRFNPKNGRSLLGYKDGSVIYIDGQPTDSLIKPITKILSGVAFMTILIVYVMKETPGWARKLNISSGRIPPWILACAVIVFTRLSKRTKNFLEKRGR</sequence>
<name>A0ABD2YEH1_9GENT</name>
<reference evidence="2 3" key="1">
    <citation type="submission" date="2024-11" db="EMBL/GenBank/DDBJ databases">
        <title>A near-complete genome assembly of Cinchona calisaya.</title>
        <authorList>
            <person name="Lian D.C."/>
            <person name="Zhao X.W."/>
            <person name="Wei L."/>
        </authorList>
    </citation>
    <scope>NUCLEOTIDE SEQUENCE [LARGE SCALE GENOMIC DNA]</scope>
    <source>
        <tissue evidence="2">Nenye</tissue>
    </source>
</reference>
<accession>A0ABD2YEH1</accession>
<proteinExistence type="predicted"/>
<evidence type="ECO:0000256" key="1">
    <source>
        <dbReference type="SAM" id="MobiDB-lite"/>
    </source>
</evidence>
<dbReference type="Proteomes" id="UP001630127">
    <property type="component" value="Unassembled WGS sequence"/>
</dbReference>
<dbReference type="EMBL" id="JBJUIK010000014">
    <property type="protein sequence ID" value="KAL3504604.1"/>
    <property type="molecule type" value="Genomic_DNA"/>
</dbReference>
<keyword evidence="3" id="KW-1185">Reference proteome</keyword>
<evidence type="ECO:0000313" key="3">
    <source>
        <dbReference type="Proteomes" id="UP001630127"/>
    </source>
</evidence>
<gene>
    <name evidence="2" type="ORF">ACH5RR_034445</name>
</gene>
<dbReference type="PANTHER" id="PTHR35475">
    <property type="entry name" value="WD REPEAT PROTEIN"/>
    <property type="match status" value="1"/>
</dbReference>
<dbReference type="AlphaFoldDB" id="A0ABD2YEH1"/>
<feature type="region of interest" description="Disordered" evidence="1">
    <location>
        <begin position="1"/>
        <end position="38"/>
    </location>
</feature>
<dbReference type="PANTHER" id="PTHR35475:SF1">
    <property type="entry name" value="WD REPEAT PROTEIN"/>
    <property type="match status" value="1"/>
</dbReference>
<protein>
    <submittedName>
        <fullName evidence="2">Uncharacterized protein</fullName>
    </submittedName>
</protein>